<evidence type="ECO:0000259" key="11">
    <source>
        <dbReference type="Pfam" id="PF04290"/>
    </source>
</evidence>
<evidence type="ECO:0000256" key="6">
    <source>
        <dbReference type="ARBA" id="ARBA00022989"/>
    </source>
</evidence>
<comment type="caution">
    <text evidence="12">The sequence shown here is derived from an EMBL/GenBank/DDBJ whole genome shotgun (WGS) entry which is preliminary data.</text>
</comment>
<evidence type="ECO:0000256" key="2">
    <source>
        <dbReference type="ARBA" id="ARBA00022448"/>
    </source>
</evidence>
<dbReference type="EMBL" id="VDUY01000007">
    <property type="protein sequence ID" value="TXL63783.1"/>
    <property type="molecule type" value="Genomic_DNA"/>
</dbReference>
<comment type="function">
    <text evidence="9">Part of the tripartite ATP-independent periplasmic (TRAP) transport system.</text>
</comment>
<feature type="region of interest" description="Disordered" evidence="10">
    <location>
        <begin position="154"/>
        <end position="175"/>
    </location>
</feature>
<feature type="domain" description="Tripartite ATP-independent periplasmic transporters DctQ component" evidence="11">
    <location>
        <begin position="19"/>
        <end position="148"/>
    </location>
</feature>
<comment type="similarity">
    <text evidence="8 9">Belongs to the TRAP transporter small permease family.</text>
</comment>
<keyword evidence="6 9" id="KW-1133">Transmembrane helix</keyword>
<keyword evidence="2 9" id="KW-0813">Transport</keyword>
<evidence type="ECO:0000256" key="10">
    <source>
        <dbReference type="SAM" id="MobiDB-lite"/>
    </source>
</evidence>
<proteinExistence type="inferred from homology"/>
<organism evidence="12 13">
    <name type="scientific">Zeimonas arvi</name>
    <dbReference type="NCBI Taxonomy" id="2498847"/>
    <lineage>
        <taxon>Bacteria</taxon>
        <taxon>Pseudomonadati</taxon>
        <taxon>Pseudomonadota</taxon>
        <taxon>Betaproteobacteria</taxon>
        <taxon>Burkholderiales</taxon>
        <taxon>Burkholderiaceae</taxon>
        <taxon>Zeimonas</taxon>
    </lineage>
</organism>
<evidence type="ECO:0000256" key="5">
    <source>
        <dbReference type="ARBA" id="ARBA00022692"/>
    </source>
</evidence>
<dbReference type="RefSeq" id="WP_147705477.1">
    <property type="nucleotide sequence ID" value="NZ_VDUY01000007.1"/>
</dbReference>
<evidence type="ECO:0000256" key="9">
    <source>
        <dbReference type="RuleBase" id="RU369079"/>
    </source>
</evidence>
<gene>
    <name evidence="12" type="ORF">FHP08_15900</name>
</gene>
<dbReference type="OrthoDB" id="8894731at2"/>
<evidence type="ECO:0000256" key="3">
    <source>
        <dbReference type="ARBA" id="ARBA00022475"/>
    </source>
</evidence>
<evidence type="ECO:0000256" key="7">
    <source>
        <dbReference type="ARBA" id="ARBA00023136"/>
    </source>
</evidence>
<comment type="subcellular location">
    <subcellularLocation>
        <location evidence="1 9">Cell inner membrane</location>
        <topology evidence="1 9">Multi-pass membrane protein</topology>
    </subcellularLocation>
</comment>
<comment type="subunit">
    <text evidence="9">The complex comprises the extracytoplasmic solute receptor protein and the two transmembrane proteins.</text>
</comment>
<dbReference type="GO" id="GO:0022857">
    <property type="term" value="F:transmembrane transporter activity"/>
    <property type="evidence" value="ECO:0007669"/>
    <property type="project" value="UniProtKB-UniRule"/>
</dbReference>
<dbReference type="GO" id="GO:0005886">
    <property type="term" value="C:plasma membrane"/>
    <property type="evidence" value="ECO:0007669"/>
    <property type="project" value="UniProtKB-SubCell"/>
</dbReference>
<dbReference type="InterPro" id="IPR007387">
    <property type="entry name" value="TRAP_DctQ"/>
</dbReference>
<reference evidence="12 13" key="1">
    <citation type="submission" date="2019-06" db="EMBL/GenBank/DDBJ databases">
        <title>Quisquiliibacterium sp. nov., isolated from a maize field.</title>
        <authorList>
            <person name="Lin S.-Y."/>
            <person name="Tsai C.-F."/>
            <person name="Young C.-C."/>
        </authorList>
    </citation>
    <scope>NUCLEOTIDE SEQUENCE [LARGE SCALE GENOMIC DNA]</scope>
    <source>
        <strain evidence="12 13">CC-CFT501</strain>
    </source>
</reference>
<evidence type="ECO:0000256" key="4">
    <source>
        <dbReference type="ARBA" id="ARBA00022519"/>
    </source>
</evidence>
<dbReference type="PANTHER" id="PTHR35011">
    <property type="entry name" value="2,3-DIKETO-L-GULONATE TRAP TRANSPORTER SMALL PERMEASE PROTEIN YIAM"/>
    <property type="match status" value="1"/>
</dbReference>
<dbReference type="GO" id="GO:0015740">
    <property type="term" value="P:C4-dicarboxylate transport"/>
    <property type="evidence" value="ECO:0007669"/>
    <property type="project" value="TreeGrafter"/>
</dbReference>
<keyword evidence="4 9" id="KW-0997">Cell inner membrane</keyword>
<keyword evidence="5 9" id="KW-0812">Transmembrane</keyword>
<dbReference type="Pfam" id="PF04290">
    <property type="entry name" value="DctQ"/>
    <property type="match status" value="1"/>
</dbReference>
<dbReference type="Proteomes" id="UP000321548">
    <property type="component" value="Unassembled WGS sequence"/>
</dbReference>
<accession>A0A5C8NT87</accession>
<feature type="transmembrane region" description="Helical" evidence="9">
    <location>
        <begin position="85"/>
        <end position="103"/>
    </location>
</feature>
<keyword evidence="13" id="KW-1185">Reference proteome</keyword>
<protein>
    <recommendedName>
        <fullName evidence="9">TRAP transporter small permease protein</fullName>
    </recommendedName>
</protein>
<dbReference type="AlphaFoldDB" id="A0A5C8NT87"/>
<comment type="caution">
    <text evidence="9">Lacks conserved residue(s) required for the propagation of feature annotation.</text>
</comment>
<evidence type="ECO:0000313" key="12">
    <source>
        <dbReference type="EMBL" id="TXL63783.1"/>
    </source>
</evidence>
<evidence type="ECO:0000256" key="1">
    <source>
        <dbReference type="ARBA" id="ARBA00004429"/>
    </source>
</evidence>
<evidence type="ECO:0000313" key="13">
    <source>
        <dbReference type="Proteomes" id="UP000321548"/>
    </source>
</evidence>
<dbReference type="PANTHER" id="PTHR35011:SF2">
    <property type="entry name" value="2,3-DIKETO-L-GULONATE TRAP TRANSPORTER SMALL PERMEASE PROTEIN YIAM"/>
    <property type="match status" value="1"/>
</dbReference>
<feature type="transmembrane region" description="Helical" evidence="9">
    <location>
        <begin position="46"/>
        <end position="64"/>
    </location>
</feature>
<feature type="transmembrane region" description="Helical" evidence="9">
    <location>
        <begin position="123"/>
        <end position="145"/>
    </location>
</feature>
<keyword evidence="3" id="KW-1003">Cell membrane</keyword>
<keyword evidence="7 9" id="KW-0472">Membrane</keyword>
<name>A0A5C8NT87_9BURK</name>
<evidence type="ECO:0000256" key="8">
    <source>
        <dbReference type="ARBA" id="ARBA00038436"/>
    </source>
</evidence>
<dbReference type="InterPro" id="IPR055348">
    <property type="entry name" value="DctQ"/>
</dbReference>
<sequence>MKRFLSATESTAAFFLLLIALLTAGNVVLRDLLSIQIPDWFDGTKQLQGIALFWGIALATWRGSHICVDIVWEHLRPPGRRLMDIVATTIALAFLAPMAWMIWVKVGSTGGQTTSDLRLPLTWFYAVGAVGATVAAILAAARLLALARRRPPEDDEHLASELRASASGTEAGHGS</sequence>